<gene>
    <name evidence="1" type="ORF">MNBD_GAMMA23-1751</name>
</gene>
<dbReference type="AlphaFoldDB" id="A0A3B0ZX66"/>
<reference evidence="1" key="1">
    <citation type="submission" date="2018-06" db="EMBL/GenBank/DDBJ databases">
        <authorList>
            <person name="Zhirakovskaya E."/>
        </authorList>
    </citation>
    <scope>NUCLEOTIDE SEQUENCE</scope>
</reference>
<protein>
    <submittedName>
        <fullName evidence="1">Uncharacterized protein</fullName>
    </submittedName>
</protein>
<proteinExistence type="predicted"/>
<name>A0A3B0ZX66_9ZZZZ</name>
<evidence type="ECO:0000313" key="1">
    <source>
        <dbReference type="EMBL" id="VAW96361.1"/>
    </source>
</evidence>
<sequence>MKKTYTQVSFSALFLLLSAFFYSSVAVSADTYYKPFVLAQTVNSSDIQKVTSDVKAKISKAGFTVVGEYTPYANTHIVIITSPALRGYAAQSDNGVYGAVQRVSITVAGNEAQVAFTNPTYMSHVYRFKTDLADITQSLKDNLGYIKEYGSENGLTKDELRDYQYKWLMPYFTDRLELAEYSDQQEALAAVNKALTKNEGGVSKLYQVDLKGKDESVIGVSMKGNATSECSGDAYIMSQIDFKKIKSAGHLPYELIVKNGNVYALYAEFRIAINFPDLSMMGANSFMSIMCAPDSIKEALTLGAGGNPED</sequence>
<dbReference type="EMBL" id="UOFT01000052">
    <property type="protein sequence ID" value="VAW96361.1"/>
    <property type="molecule type" value="Genomic_DNA"/>
</dbReference>
<accession>A0A3B0ZX66</accession>
<organism evidence="1">
    <name type="scientific">hydrothermal vent metagenome</name>
    <dbReference type="NCBI Taxonomy" id="652676"/>
    <lineage>
        <taxon>unclassified sequences</taxon>
        <taxon>metagenomes</taxon>
        <taxon>ecological metagenomes</taxon>
    </lineage>
</organism>